<evidence type="ECO:0000313" key="8">
    <source>
        <dbReference type="EMBL" id="CAF1928400.1"/>
    </source>
</evidence>
<evidence type="ECO:0000256" key="1">
    <source>
        <dbReference type="ARBA" id="ARBA00005690"/>
    </source>
</evidence>
<evidence type="ECO:0000256" key="4">
    <source>
        <dbReference type="ARBA" id="ARBA00022833"/>
    </source>
</evidence>
<proteinExistence type="inferred from homology"/>
<dbReference type="EMBL" id="HG994369">
    <property type="protein sequence ID" value="CAF1928400.1"/>
    <property type="molecule type" value="Genomic_DNA"/>
</dbReference>
<name>A0A816L5R2_BRANA</name>
<evidence type="ECO:0000256" key="5">
    <source>
        <dbReference type="ARBA" id="ARBA00023125"/>
    </source>
</evidence>
<reference evidence="8" key="1">
    <citation type="submission" date="2021-01" db="EMBL/GenBank/DDBJ databases">
        <authorList>
            <consortium name="Genoscope - CEA"/>
            <person name="William W."/>
        </authorList>
    </citation>
    <scope>NUCLEOTIDE SEQUENCE</scope>
</reference>
<gene>
    <name evidence="8" type="ORF">DARMORV10_C05P26100.1</name>
</gene>
<keyword evidence="5" id="KW-0238">DNA-binding</keyword>
<feature type="domain" description="Replication factor A C-terminal" evidence="7">
    <location>
        <begin position="25"/>
        <end position="157"/>
    </location>
</feature>
<feature type="region of interest" description="Disordered" evidence="6">
    <location>
        <begin position="198"/>
        <end position="259"/>
    </location>
</feature>
<feature type="compositionally biased region" description="Polar residues" evidence="6">
    <location>
        <begin position="198"/>
        <end position="219"/>
    </location>
</feature>
<dbReference type="AlphaFoldDB" id="A0A816L5R2"/>
<protein>
    <submittedName>
        <fullName evidence="8">(rape) hypothetical protein</fullName>
    </submittedName>
</protein>
<dbReference type="InterPro" id="IPR012340">
    <property type="entry name" value="NA-bd_OB-fold"/>
</dbReference>
<dbReference type="InterPro" id="IPR047192">
    <property type="entry name" value="Euk_RPA1_DBD_C"/>
</dbReference>
<keyword evidence="2" id="KW-0479">Metal-binding</keyword>
<dbReference type="Pfam" id="PF08646">
    <property type="entry name" value="Rep_fac-A_C"/>
    <property type="match status" value="1"/>
</dbReference>
<evidence type="ECO:0000256" key="6">
    <source>
        <dbReference type="SAM" id="MobiDB-lite"/>
    </source>
</evidence>
<dbReference type="SUPFAM" id="SSF50249">
    <property type="entry name" value="Nucleic acid-binding proteins"/>
    <property type="match status" value="1"/>
</dbReference>
<sequence length="259" mass="28894">MKFPLKYIGELLAPTQVNSAEQCRVICTVYEIDRDWGWYYFGCKSSGCDKKVIELSTTVKKVNGKDVVSHVWWCEGCKRKVYDVSPRFKLHLLVKDDTGIAHFMLLDSVAKGIVPETPETLLNGSFDELEDIDSFPEAINSLVGKTFMFGVFIDKDHVTCKSEIYKVGKVWKDTRMVLSGAASGSCTQSDLETTIGSGEQDSLLLTDNQSSDDMLSTPSSKRKEESNEDVPDLTSTSKKQHTYNIKKESTGQKNSKKSG</sequence>
<evidence type="ECO:0000256" key="3">
    <source>
        <dbReference type="ARBA" id="ARBA00022771"/>
    </source>
</evidence>
<dbReference type="GO" id="GO:0008270">
    <property type="term" value="F:zinc ion binding"/>
    <property type="evidence" value="ECO:0007669"/>
    <property type="project" value="UniProtKB-KW"/>
</dbReference>
<organism evidence="8">
    <name type="scientific">Brassica napus</name>
    <name type="common">Rape</name>
    <dbReference type="NCBI Taxonomy" id="3708"/>
    <lineage>
        <taxon>Eukaryota</taxon>
        <taxon>Viridiplantae</taxon>
        <taxon>Streptophyta</taxon>
        <taxon>Embryophyta</taxon>
        <taxon>Tracheophyta</taxon>
        <taxon>Spermatophyta</taxon>
        <taxon>Magnoliopsida</taxon>
        <taxon>eudicotyledons</taxon>
        <taxon>Gunneridae</taxon>
        <taxon>Pentapetalae</taxon>
        <taxon>rosids</taxon>
        <taxon>malvids</taxon>
        <taxon>Brassicales</taxon>
        <taxon>Brassicaceae</taxon>
        <taxon>Brassiceae</taxon>
        <taxon>Brassica</taxon>
    </lineage>
</organism>
<accession>A0A816L5R2</accession>
<dbReference type="Gene3D" id="2.40.50.140">
    <property type="entry name" value="Nucleic acid-binding proteins"/>
    <property type="match status" value="1"/>
</dbReference>
<keyword evidence="3" id="KW-0863">Zinc-finger</keyword>
<dbReference type="GO" id="GO:0003677">
    <property type="term" value="F:DNA binding"/>
    <property type="evidence" value="ECO:0007669"/>
    <property type="project" value="UniProtKB-KW"/>
</dbReference>
<dbReference type="Gramene" id="CDX84924">
    <property type="protein sequence ID" value="CDX84924"/>
    <property type="gene ID" value="GSBRNA2T00142276001"/>
</dbReference>
<dbReference type="CDD" id="cd04476">
    <property type="entry name" value="RPA1_DBD_C"/>
    <property type="match status" value="1"/>
</dbReference>
<dbReference type="Proteomes" id="UP001295469">
    <property type="component" value="Chromosome C05"/>
</dbReference>
<dbReference type="PANTHER" id="PTHR47165:SF4">
    <property type="entry name" value="OS03G0429900 PROTEIN"/>
    <property type="match status" value="1"/>
</dbReference>
<comment type="similarity">
    <text evidence="1">Belongs to the replication factor A protein 1 family.</text>
</comment>
<dbReference type="InterPro" id="IPR013955">
    <property type="entry name" value="Rep_factor-A_C"/>
</dbReference>
<evidence type="ECO:0000259" key="7">
    <source>
        <dbReference type="Pfam" id="PF08646"/>
    </source>
</evidence>
<evidence type="ECO:0000256" key="2">
    <source>
        <dbReference type="ARBA" id="ARBA00022723"/>
    </source>
</evidence>
<dbReference type="PANTHER" id="PTHR47165">
    <property type="entry name" value="OS03G0429900 PROTEIN"/>
    <property type="match status" value="1"/>
</dbReference>
<keyword evidence="4" id="KW-0862">Zinc</keyword>